<evidence type="ECO:0000256" key="1">
    <source>
        <dbReference type="SAM" id="SignalP"/>
    </source>
</evidence>
<proteinExistence type="predicted"/>
<dbReference type="InterPro" id="IPR050281">
    <property type="entry name" value="Flavin_monoamine_oxidase"/>
</dbReference>
<protein>
    <submittedName>
        <fullName evidence="3">Flavin containing amine oxidoreductase</fullName>
    </submittedName>
</protein>
<dbReference type="InterPro" id="IPR002937">
    <property type="entry name" value="Amino_oxidase"/>
</dbReference>
<evidence type="ECO:0000259" key="2">
    <source>
        <dbReference type="Pfam" id="PF01593"/>
    </source>
</evidence>
<feature type="chain" id="PRO_5043844769" evidence="1">
    <location>
        <begin position="22"/>
        <end position="417"/>
    </location>
</feature>
<name>A0AAW1L4C1_POPJA</name>
<feature type="signal peptide" evidence="1">
    <location>
        <begin position="1"/>
        <end position="21"/>
    </location>
</feature>
<dbReference type="InterPro" id="IPR036188">
    <property type="entry name" value="FAD/NAD-bd_sf"/>
</dbReference>
<keyword evidence="1" id="KW-0732">Signal</keyword>
<dbReference type="Gene3D" id="3.50.50.60">
    <property type="entry name" value="FAD/NAD(P)-binding domain"/>
    <property type="match status" value="1"/>
</dbReference>
<dbReference type="PANTHER" id="PTHR10742:SF398">
    <property type="entry name" value="AMINE OXIDASE DOMAIN-CONTAINING PROTEIN-RELATED"/>
    <property type="match status" value="1"/>
</dbReference>
<sequence length="417" mass="47731">MILLYYFKLILLFVVIEICLSKEDNAVYNLVKDYNLLQSTETDFRTFYSDGKEVEENFNEQLFRIIEDIYTASAGRSHGEDVSIGSYCSNRYLDAINNLTFTDTRQRKIAYDFLEFFQSYVSSEEGAFSWFEPSANTDFQQCADVMMQKFPSTASSLPIDDKIILNKEVSKIVWDNVDGNVIVKCSDGSSYHADQVIFTPSVGVLKEAHRELFEPQLPTQKQTAIEKIGIGAVMKIILLFKDRWWPTSFSGISFVWSGDDKNKTFPRYTKHGKTWIFDGTALLPMKYNPNVLSFWFTGDTIPIIEKLDNAEVLEGVNFILQKFLKSSYNLTTPISIIKTQWYTNPHFRGTYSYQTVASRQLNSNHVLGQPLHNRNGNVTLMFAGEATHTSYYATVHGAIQTGYREAERLLKIIGPRN</sequence>
<gene>
    <name evidence="3" type="ORF">QE152_g18921</name>
</gene>
<dbReference type="SUPFAM" id="SSF51905">
    <property type="entry name" value="FAD/NAD(P)-binding domain"/>
    <property type="match status" value="1"/>
</dbReference>
<dbReference type="Proteomes" id="UP001458880">
    <property type="component" value="Unassembled WGS sequence"/>
</dbReference>
<dbReference type="EMBL" id="JASPKY010000174">
    <property type="protein sequence ID" value="KAK9727930.1"/>
    <property type="molecule type" value="Genomic_DNA"/>
</dbReference>
<dbReference type="Pfam" id="PF01593">
    <property type="entry name" value="Amino_oxidase"/>
    <property type="match status" value="1"/>
</dbReference>
<dbReference type="PANTHER" id="PTHR10742">
    <property type="entry name" value="FLAVIN MONOAMINE OXIDASE"/>
    <property type="match status" value="1"/>
</dbReference>
<dbReference type="Gene3D" id="3.90.660.10">
    <property type="match status" value="1"/>
</dbReference>
<evidence type="ECO:0000313" key="4">
    <source>
        <dbReference type="Proteomes" id="UP001458880"/>
    </source>
</evidence>
<dbReference type="AlphaFoldDB" id="A0AAW1L4C1"/>
<dbReference type="SUPFAM" id="SSF54373">
    <property type="entry name" value="FAD-linked reductases, C-terminal domain"/>
    <property type="match status" value="1"/>
</dbReference>
<feature type="domain" description="Amine oxidase" evidence="2">
    <location>
        <begin position="116"/>
        <end position="410"/>
    </location>
</feature>
<organism evidence="3 4">
    <name type="scientific">Popillia japonica</name>
    <name type="common">Japanese beetle</name>
    <dbReference type="NCBI Taxonomy" id="7064"/>
    <lineage>
        <taxon>Eukaryota</taxon>
        <taxon>Metazoa</taxon>
        <taxon>Ecdysozoa</taxon>
        <taxon>Arthropoda</taxon>
        <taxon>Hexapoda</taxon>
        <taxon>Insecta</taxon>
        <taxon>Pterygota</taxon>
        <taxon>Neoptera</taxon>
        <taxon>Endopterygota</taxon>
        <taxon>Coleoptera</taxon>
        <taxon>Polyphaga</taxon>
        <taxon>Scarabaeiformia</taxon>
        <taxon>Scarabaeidae</taxon>
        <taxon>Rutelinae</taxon>
        <taxon>Popillia</taxon>
    </lineage>
</organism>
<accession>A0AAW1L4C1</accession>
<dbReference type="GO" id="GO:0046592">
    <property type="term" value="F:polyamine oxidase activity"/>
    <property type="evidence" value="ECO:0007669"/>
    <property type="project" value="TreeGrafter"/>
</dbReference>
<evidence type="ECO:0000313" key="3">
    <source>
        <dbReference type="EMBL" id="KAK9727930.1"/>
    </source>
</evidence>
<comment type="caution">
    <text evidence="3">The sequence shown here is derived from an EMBL/GenBank/DDBJ whole genome shotgun (WGS) entry which is preliminary data.</text>
</comment>
<reference evidence="3 4" key="1">
    <citation type="journal article" date="2024" name="BMC Genomics">
        <title>De novo assembly and annotation of Popillia japonica's genome with initial clues to its potential as an invasive pest.</title>
        <authorList>
            <person name="Cucini C."/>
            <person name="Boschi S."/>
            <person name="Funari R."/>
            <person name="Cardaioli E."/>
            <person name="Iannotti N."/>
            <person name="Marturano G."/>
            <person name="Paoli F."/>
            <person name="Bruttini M."/>
            <person name="Carapelli A."/>
            <person name="Frati F."/>
            <person name="Nardi F."/>
        </authorList>
    </citation>
    <scope>NUCLEOTIDE SEQUENCE [LARGE SCALE GENOMIC DNA]</scope>
    <source>
        <strain evidence="3">DMR45628</strain>
    </source>
</reference>
<keyword evidence="4" id="KW-1185">Reference proteome</keyword>